<organism evidence="2 3">
    <name type="scientific">Nezara viridula</name>
    <name type="common">Southern green stink bug</name>
    <name type="synonym">Cimex viridulus</name>
    <dbReference type="NCBI Taxonomy" id="85310"/>
    <lineage>
        <taxon>Eukaryota</taxon>
        <taxon>Metazoa</taxon>
        <taxon>Ecdysozoa</taxon>
        <taxon>Arthropoda</taxon>
        <taxon>Hexapoda</taxon>
        <taxon>Insecta</taxon>
        <taxon>Pterygota</taxon>
        <taxon>Neoptera</taxon>
        <taxon>Paraneoptera</taxon>
        <taxon>Hemiptera</taxon>
        <taxon>Heteroptera</taxon>
        <taxon>Panheteroptera</taxon>
        <taxon>Pentatomomorpha</taxon>
        <taxon>Pentatomoidea</taxon>
        <taxon>Pentatomidae</taxon>
        <taxon>Pentatominae</taxon>
        <taxon>Nezara</taxon>
    </lineage>
</organism>
<sequence>MFSIRSLQPKERVLKDIATDMVKMNPCHPTIGKIELVFNDIFKFYRMTGSFPIDSEYSGISKSNLVKVAILYLAITLIVLKKICKMILSSESMPATLAYMFQHIPTTIFFWVHLTHLIRNRKFLTELYEELMDIEYQMWKSDVCWSYKPDWFAKYLGVSALTISDVFILHDRVKYSNNSINSDLDDVFATSSRSGIDECRKFFS</sequence>
<dbReference type="Proteomes" id="UP001152798">
    <property type="component" value="Chromosome 3"/>
</dbReference>
<keyword evidence="1" id="KW-0472">Membrane</keyword>
<dbReference type="AlphaFoldDB" id="A0A9P0H907"/>
<proteinExistence type="predicted"/>
<keyword evidence="1" id="KW-1133">Transmembrane helix</keyword>
<evidence type="ECO:0000256" key="1">
    <source>
        <dbReference type="SAM" id="Phobius"/>
    </source>
</evidence>
<evidence type="ECO:0000313" key="2">
    <source>
        <dbReference type="EMBL" id="CAH1397547.1"/>
    </source>
</evidence>
<protein>
    <submittedName>
        <fullName evidence="2">Uncharacterized protein</fullName>
    </submittedName>
</protein>
<name>A0A9P0H907_NEZVI</name>
<dbReference type="EMBL" id="OV725079">
    <property type="protein sequence ID" value="CAH1397547.1"/>
    <property type="molecule type" value="Genomic_DNA"/>
</dbReference>
<reference evidence="2" key="1">
    <citation type="submission" date="2022-01" db="EMBL/GenBank/DDBJ databases">
        <authorList>
            <person name="King R."/>
        </authorList>
    </citation>
    <scope>NUCLEOTIDE SEQUENCE</scope>
</reference>
<keyword evidence="1" id="KW-0812">Transmembrane</keyword>
<keyword evidence="3" id="KW-1185">Reference proteome</keyword>
<evidence type="ECO:0000313" key="3">
    <source>
        <dbReference type="Proteomes" id="UP001152798"/>
    </source>
</evidence>
<feature type="transmembrane region" description="Helical" evidence="1">
    <location>
        <begin position="65"/>
        <end position="83"/>
    </location>
</feature>
<feature type="transmembrane region" description="Helical" evidence="1">
    <location>
        <begin position="95"/>
        <end position="114"/>
    </location>
</feature>
<gene>
    <name evidence="2" type="ORF">NEZAVI_LOCUS7348</name>
</gene>
<accession>A0A9P0H907</accession>